<evidence type="ECO:0000313" key="1">
    <source>
        <dbReference type="EMBL" id="UOA14508.1"/>
    </source>
</evidence>
<keyword evidence="2" id="KW-1185">Reference proteome</keyword>
<sequence>MKYLGYVAGGVCRDTHAPTKDCEGRAIRPPMIRKQFWVQEELRRLGITAWCGKRVEFKRLGKDRNWTRFDVPALPNYIVLDMAPDQMHIATQVDHLMPTFMVVAKNDLHGVAADQGKAAHIGLLGFMGAVDAAFEAAERVDANSRAEVTEYKKGQELRVISGPFVDMLVKFDRLVRAPHDRWQSLAVELPGGIKAQFDPLDVRSA</sequence>
<dbReference type="EMBL" id="CP085144">
    <property type="protein sequence ID" value="UOA14508.1"/>
    <property type="molecule type" value="Genomic_DNA"/>
</dbReference>
<protein>
    <submittedName>
        <fullName evidence="1">Uncharacterized protein</fullName>
    </submittedName>
</protein>
<gene>
    <name evidence="1" type="ORF">DSM109990_01314</name>
</gene>
<reference evidence="2" key="1">
    <citation type="journal article" date="2022" name="Microorganisms">
        <title>Beyond the ABCs#Discovery of Three New Plasmid Types in Rhodobacterales (RepQ, RepY, RepW).</title>
        <authorList>
            <person name="Freese H.M."/>
            <person name="Ringel V."/>
            <person name="Overmann J."/>
            <person name="Petersen J."/>
        </authorList>
    </citation>
    <scope>NUCLEOTIDE SEQUENCE [LARGE SCALE GENOMIC DNA]</scope>
    <source>
        <strain evidence="2">DSM 109990</strain>
    </source>
</reference>
<name>A0ABY3ZJ00_9RHOB</name>
<organism evidence="1 2">
    <name type="scientific">Sulfitobacter dubius</name>
    <dbReference type="NCBI Taxonomy" id="218673"/>
    <lineage>
        <taxon>Bacteria</taxon>
        <taxon>Pseudomonadati</taxon>
        <taxon>Pseudomonadota</taxon>
        <taxon>Alphaproteobacteria</taxon>
        <taxon>Rhodobacterales</taxon>
        <taxon>Roseobacteraceae</taxon>
        <taxon>Sulfitobacter</taxon>
    </lineage>
</organism>
<evidence type="ECO:0000313" key="2">
    <source>
        <dbReference type="Proteomes" id="UP000831019"/>
    </source>
</evidence>
<dbReference type="Proteomes" id="UP000831019">
    <property type="component" value="Chromosome"/>
</dbReference>
<proteinExistence type="predicted"/>
<accession>A0ABY3ZJ00</accession>